<feature type="binding site" evidence="18">
    <location>
        <position position="77"/>
    </location>
    <ligand>
        <name>UDP-N-acetyl-alpha-D-glucosamine</name>
        <dbReference type="ChEBI" id="CHEBI:57705"/>
    </ligand>
</feature>
<dbReference type="InterPro" id="IPR025877">
    <property type="entry name" value="MobA-like_NTP_Trfase"/>
</dbReference>
<organism evidence="20 21">
    <name type="scientific">Candidatus Anaerobiospirillum merdipullorum</name>
    <dbReference type="NCBI Taxonomy" id="2838450"/>
    <lineage>
        <taxon>Bacteria</taxon>
        <taxon>Pseudomonadati</taxon>
        <taxon>Pseudomonadota</taxon>
        <taxon>Gammaproteobacteria</taxon>
        <taxon>Aeromonadales</taxon>
        <taxon>Succinivibrionaceae</taxon>
        <taxon>Anaerobiospirillum</taxon>
    </lineage>
</organism>
<dbReference type="SUPFAM" id="SSF53448">
    <property type="entry name" value="Nucleotide-diphospho-sugar transferases"/>
    <property type="match status" value="1"/>
</dbReference>
<dbReference type="InterPro" id="IPR038009">
    <property type="entry name" value="GlmU_C_LbH"/>
</dbReference>
<proteinExistence type="inferred from homology"/>
<feature type="active site" description="Proton acceptor" evidence="18">
    <location>
        <position position="367"/>
    </location>
</feature>
<dbReference type="GO" id="GO:0009252">
    <property type="term" value="P:peptidoglycan biosynthetic process"/>
    <property type="evidence" value="ECO:0007669"/>
    <property type="project" value="UniProtKB-UniRule"/>
</dbReference>
<feature type="region of interest" description="N-acetyltransferase" evidence="18">
    <location>
        <begin position="255"/>
        <end position="461"/>
    </location>
</feature>
<evidence type="ECO:0000259" key="19">
    <source>
        <dbReference type="Pfam" id="PF12804"/>
    </source>
</evidence>
<feature type="region of interest" description="Linker" evidence="18">
    <location>
        <begin position="234"/>
        <end position="254"/>
    </location>
</feature>
<evidence type="ECO:0000256" key="10">
    <source>
        <dbReference type="ARBA" id="ARBA00022960"/>
    </source>
</evidence>
<comment type="pathway">
    <text evidence="18">Bacterial outer membrane biogenesis; LPS lipid A biosynthesis.</text>
</comment>
<comment type="function">
    <text evidence="17 18">Catalyzes the last two sequential reactions in the de novo biosynthetic pathway for UDP-N-acetylglucosamine (UDP-GlcNAc). The C-terminal domain catalyzes the transfer of acetyl group from acetyl coenzyme A to glucosamine-1-phosphate (GlcN-1-P) to produce N-acetylglucosamine-1-phosphate (GlcNAc-1-P), which is converted into UDP-GlcNAc by the transfer of uridine 5-monophosphate (from uridine 5-triphosphate), a reaction catalyzed by the N-terminal domain.</text>
</comment>
<evidence type="ECO:0000256" key="2">
    <source>
        <dbReference type="ARBA" id="ARBA00007707"/>
    </source>
</evidence>
<evidence type="ECO:0000256" key="9">
    <source>
        <dbReference type="ARBA" id="ARBA00022842"/>
    </source>
</evidence>
<dbReference type="GO" id="GO:0071555">
    <property type="term" value="P:cell wall organization"/>
    <property type="evidence" value="ECO:0007669"/>
    <property type="project" value="UniProtKB-KW"/>
</dbReference>
<feature type="binding site" evidence="18">
    <location>
        <position position="231"/>
    </location>
    <ligand>
        <name>UDP-N-acetyl-alpha-D-glucosamine</name>
        <dbReference type="ChEBI" id="CHEBI:57705"/>
    </ligand>
</feature>
<keyword evidence="8 18" id="KW-0677">Repeat</keyword>
<dbReference type="CDD" id="cd02540">
    <property type="entry name" value="GT2_GlmU_N_bac"/>
    <property type="match status" value="1"/>
</dbReference>
<keyword evidence="5 18" id="KW-0808">Transferase</keyword>
<comment type="pathway">
    <text evidence="18">Nucleotide-sugar biosynthesis; UDP-N-acetyl-alpha-D-glucosamine biosynthesis; N-acetyl-alpha-D-glucosamine 1-phosphate from alpha-D-glucosamine 6-phosphate (route II): step 2/2.</text>
</comment>
<evidence type="ECO:0000256" key="18">
    <source>
        <dbReference type="HAMAP-Rule" id="MF_01631"/>
    </source>
</evidence>
<dbReference type="GO" id="GO:0000902">
    <property type="term" value="P:cell morphogenesis"/>
    <property type="evidence" value="ECO:0007669"/>
    <property type="project" value="UniProtKB-UniRule"/>
</dbReference>
<dbReference type="GO" id="GO:0009245">
    <property type="term" value="P:lipid A biosynthetic process"/>
    <property type="evidence" value="ECO:0007669"/>
    <property type="project" value="UniProtKB-UniRule"/>
</dbReference>
<dbReference type="Pfam" id="PF12804">
    <property type="entry name" value="NTP_transf_3"/>
    <property type="match status" value="1"/>
</dbReference>
<dbReference type="InterPro" id="IPR001451">
    <property type="entry name" value="Hexapep"/>
</dbReference>
<evidence type="ECO:0000256" key="13">
    <source>
        <dbReference type="ARBA" id="ARBA00023315"/>
    </source>
</evidence>
<dbReference type="HAMAP" id="MF_01631">
    <property type="entry name" value="GlmU"/>
    <property type="match status" value="1"/>
</dbReference>
<evidence type="ECO:0000256" key="6">
    <source>
        <dbReference type="ARBA" id="ARBA00022695"/>
    </source>
</evidence>
<dbReference type="Pfam" id="PF14602">
    <property type="entry name" value="Hexapep_2"/>
    <property type="match status" value="1"/>
</dbReference>
<evidence type="ECO:0000256" key="3">
    <source>
        <dbReference type="ARBA" id="ARBA00007947"/>
    </source>
</evidence>
<comment type="pathway">
    <text evidence="18">Nucleotide-sugar biosynthesis; UDP-N-acetyl-alpha-D-glucosamine biosynthesis; UDP-N-acetyl-alpha-D-glucosamine from N-acetyl-alpha-D-glucosamine 1-phosphate: step 1/1.</text>
</comment>
<sequence length="461" mass="49602">MKLEIVILAAGLGKRMHSALPKVLHQVAGQSMLSHVIATAKALKPQKIVVVTGHQGELVQAEAERCATGTTLCCCKQEQQRGTADAVKAALPALDSDSTVLVLYADTPLTPLTDLQQLLDALQTSQAQLMLLTCTLDDPTGYGRIVRNESGAIEGIVEQKDCSADELNIKEINSGIIALPCSVLQHYLPRIECNNAQHEYYLTDLTSLIVKDGGQVAAMTSDNFAYLRGVNSKVQLAQAERTYQQLQARKLLDEGVTLADPQRFDLRGTLEHGQDCFIDVNCVLSGHCVLGNNVTIGAGCIISDCVIDDNVVVSPYTVMEQSHLKAAVTVGPFARLRPGNTLEEKAHVGNFVELKKAHLGKGTKAGHLSYLGDSEIGAEVNIGAGTITCNYDGANKHQTIIEDDVFVGSDTQLVAPVTVRKGATIAAGTTVTKEVPAEALVLTRTRALYKTHYQRPRKEKK</sequence>
<feature type="binding site" evidence="18">
    <location>
        <position position="409"/>
    </location>
    <ligand>
        <name>acetyl-CoA</name>
        <dbReference type="ChEBI" id="CHEBI:57288"/>
    </ligand>
</feature>
<keyword evidence="11 18" id="KW-0573">Peptidoglycan synthesis</keyword>
<keyword evidence="12 18" id="KW-0511">Multifunctional enzyme</keyword>
<reference evidence="20" key="2">
    <citation type="submission" date="2021-04" db="EMBL/GenBank/DDBJ databases">
        <authorList>
            <person name="Gilroy R."/>
        </authorList>
    </citation>
    <scope>NUCLEOTIDE SEQUENCE</scope>
    <source>
        <strain evidence="20">687</strain>
    </source>
</reference>
<dbReference type="PANTHER" id="PTHR43584:SF3">
    <property type="entry name" value="BIFUNCTIONAL PROTEIN GLMU"/>
    <property type="match status" value="1"/>
</dbReference>
<feature type="binding site" evidence="18">
    <location>
        <position position="381"/>
    </location>
    <ligand>
        <name>UDP-N-acetyl-alpha-D-glucosamine</name>
        <dbReference type="ChEBI" id="CHEBI:57705"/>
    </ligand>
</feature>
<feature type="binding site" evidence="18">
    <location>
        <position position="444"/>
    </location>
    <ligand>
        <name>acetyl-CoA</name>
        <dbReference type="ChEBI" id="CHEBI:57288"/>
    </ligand>
</feature>
<dbReference type="InterPro" id="IPR050065">
    <property type="entry name" value="GlmU-like"/>
</dbReference>
<dbReference type="Gene3D" id="2.160.10.10">
    <property type="entry name" value="Hexapeptide repeat proteins"/>
    <property type="match status" value="1"/>
</dbReference>
<dbReference type="GO" id="GO:0003977">
    <property type="term" value="F:UDP-N-acetylglucosamine diphosphorylase activity"/>
    <property type="evidence" value="ECO:0007669"/>
    <property type="project" value="UniProtKB-UniRule"/>
</dbReference>
<evidence type="ECO:0000256" key="4">
    <source>
        <dbReference type="ARBA" id="ARBA00022490"/>
    </source>
</evidence>
<dbReference type="GO" id="GO:0005737">
    <property type="term" value="C:cytoplasm"/>
    <property type="evidence" value="ECO:0007669"/>
    <property type="project" value="UniProtKB-SubCell"/>
</dbReference>
<evidence type="ECO:0000313" key="21">
    <source>
        <dbReference type="Proteomes" id="UP000824150"/>
    </source>
</evidence>
<dbReference type="EC" id="2.3.1.157" evidence="18"/>
<evidence type="ECO:0000256" key="12">
    <source>
        <dbReference type="ARBA" id="ARBA00023268"/>
    </source>
</evidence>
<dbReference type="NCBIfam" id="TIGR01173">
    <property type="entry name" value="glmU"/>
    <property type="match status" value="1"/>
</dbReference>
<evidence type="ECO:0000256" key="11">
    <source>
        <dbReference type="ARBA" id="ARBA00022984"/>
    </source>
</evidence>
<dbReference type="CDD" id="cd03353">
    <property type="entry name" value="LbH_GlmU_C"/>
    <property type="match status" value="1"/>
</dbReference>
<feature type="binding site" evidence="18">
    <location>
        <begin position="8"/>
        <end position="11"/>
    </location>
    <ligand>
        <name>UDP-N-acetyl-alpha-D-glucosamine</name>
        <dbReference type="ChEBI" id="CHEBI:57705"/>
    </ligand>
</feature>
<comment type="catalytic activity">
    <reaction evidence="16 18">
        <text>N-acetyl-alpha-D-glucosamine 1-phosphate + UTP + H(+) = UDP-N-acetyl-alpha-D-glucosamine + diphosphate</text>
        <dbReference type="Rhea" id="RHEA:13509"/>
        <dbReference type="ChEBI" id="CHEBI:15378"/>
        <dbReference type="ChEBI" id="CHEBI:33019"/>
        <dbReference type="ChEBI" id="CHEBI:46398"/>
        <dbReference type="ChEBI" id="CHEBI:57705"/>
        <dbReference type="ChEBI" id="CHEBI:57776"/>
        <dbReference type="EC" id="2.7.7.23"/>
    </reaction>
</comment>
<evidence type="ECO:0000256" key="5">
    <source>
        <dbReference type="ARBA" id="ARBA00022679"/>
    </source>
</evidence>
<feature type="binding site" evidence="18">
    <location>
        <position position="427"/>
    </location>
    <ligand>
        <name>acetyl-CoA</name>
        <dbReference type="ChEBI" id="CHEBI:57288"/>
    </ligand>
</feature>
<comment type="similarity">
    <text evidence="2 18">In the C-terminal section; belongs to the transferase hexapeptide repeat family.</text>
</comment>
<dbReference type="Pfam" id="PF00132">
    <property type="entry name" value="Hexapep"/>
    <property type="match status" value="1"/>
</dbReference>
<reference evidence="20" key="1">
    <citation type="journal article" date="2021" name="PeerJ">
        <title>Extensive microbial diversity within the chicken gut microbiome revealed by metagenomics and culture.</title>
        <authorList>
            <person name="Gilroy R."/>
            <person name="Ravi A."/>
            <person name="Getino M."/>
            <person name="Pursley I."/>
            <person name="Horton D.L."/>
            <person name="Alikhan N.F."/>
            <person name="Baker D."/>
            <person name="Gharbi K."/>
            <person name="Hall N."/>
            <person name="Watson M."/>
            <person name="Adriaenssens E.M."/>
            <person name="Foster-Nyarko E."/>
            <person name="Jarju S."/>
            <person name="Secka A."/>
            <person name="Antonio M."/>
            <person name="Oren A."/>
            <person name="Chaudhuri R.R."/>
            <person name="La Ragione R."/>
            <person name="Hildebrand F."/>
            <person name="Pallen M.J."/>
        </authorList>
    </citation>
    <scope>NUCLEOTIDE SEQUENCE</scope>
    <source>
        <strain evidence="20">687</strain>
    </source>
</reference>
<feature type="binding site" evidence="18">
    <location>
        <position position="355"/>
    </location>
    <ligand>
        <name>UDP-N-acetyl-alpha-D-glucosamine</name>
        <dbReference type="ChEBI" id="CHEBI:57705"/>
    </ligand>
</feature>
<dbReference type="GO" id="GO:0008360">
    <property type="term" value="P:regulation of cell shape"/>
    <property type="evidence" value="ECO:0007669"/>
    <property type="project" value="UniProtKB-KW"/>
</dbReference>
<accession>A0A9E2NSL1</accession>
<evidence type="ECO:0000256" key="16">
    <source>
        <dbReference type="ARBA" id="ARBA00048493"/>
    </source>
</evidence>
<evidence type="ECO:0000256" key="17">
    <source>
        <dbReference type="ARBA" id="ARBA00049628"/>
    </source>
</evidence>
<keyword evidence="7 18" id="KW-0479">Metal-binding</keyword>
<feature type="region of interest" description="Pyrophosphorylase" evidence="18">
    <location>
        <begin position="1"/>
        <end position="233"/>
    </location>
</feature>
<feature type="binding site" evidence="18">
    <location>
        <position position="106"/>
    </location>
    <ligand>
        <name>Mg(2+)</name>
        <dbReference type="ChEBI" id="CHEBI:18420"/>
    </ligand>
</feature>
<feature type="binding site" evidence="18">
    <location>
        <position position="173"/>
    </location>
    <ligand>
        <name>UDP-N-acetyl-alpha-D-glucosamine</name>
        <dbReference type="ChEBI" id="CHEBI:57705"/>
    </ligand>
</feature>
<dbReference type="SUPFAM" id="SSF51161">
    <property type="entry name" value="Trimeric LpxA-like enzymes"/>
    <property type="match status" value="1"/>
</dbReference>
<comment type="similarity">
    <text evidence="3 18">In the N-terminal section; belongs to the N-acetylglucosamine-1-phosphate uridyltransferase family.</text>
</comment>
<feature type="binding site" evidence="18">
    <location>
        <position position="22"/>
    </location>
    <ligand>
        <name>UDP-N-acetyl-alpha-D-glucosamine</name>
        <dbReference type="ChEBI" id="CHEBI:57705"/>
    </ligand>
</feature>
<name>A0A9E2NSL1_9GAMM</name>
<keyword evidence="14 18" id="KW-0961">Cell wall biogenesis/degradation</keyword>
<feature type="binding site" evidence="18">
    <location>
        <position position="231"/>
    </location>
    <ligand>
        <name>Mg(2+)</name>
        <dbReference type="ChEBI" id="CHEBI:18420"/>
    </ligand>
</feature>
<feature type="binding site" evidence="18">
    <location>
        <position position="143"/>
    </location>
    <ligand>
        <name>UDP-N-acetyl-alpha-D-glucosamine</name>
        <dbReference type="ChEBI" id="CHEBI:57705"/>
    </ligand>
</feature>
<comment type="caution">
    <text evidence="20">The sequence shown here is derived from an EMBL/GenBank/DDBJ whole genome shotgun (WGS) entry which is preliminary data.</text>
</comment>
<dbReference type="EC" id="2.7.7.23" evidence="18"/>
<protein>
    <recommendedName>
        <fullName evidence="18">Bifunctional protein GlmU</fullName>
    </recommendedName>
    <domain>
        <recommendedName>
            <fullName evidence="18">UDP-N-acetylglucosamine pyrophosphorylase</fullName>
            <ecNumber evidence="18">2.7.7.23</ecNumber>
        </recommendedName>
        <alternativeName>
            <fullName evidence="18">N-acetylglucosamine-1-phosphate uridyltransferase</fullName>
        </alternativeName>
    </domain>
    <domain>
        <recommendedName>
            <fullName evidence="18">Glucosamine-1-phosphate N-acetyltransferase</fullName>
            <ecNumber evidence="18">2.3.1.157</ecNumber>
        </recommendedName>
    </domain>
</protein>
<dbReference type="EMBL" id="JAHLFG010000077">
    <property type="protein sequence ID" value="MBU3827237.1"/>
    <property type="molecule type" value="Genomic_DNA"/>
</dbReference>
<feature type="binding site" evidence="18">
    <location>
        <position position="158"/>
    </location>
    <ligand>
        <name>UDP-N-acetyl-alpha-D-glucosamine</name>
        <dbReference type="ChEBI" id="CHEBI:57705"/>
    </ligand>
</feature>
<evidence type="ECO:0000256" key="14">
    <source>
        <dbReference type="ARBA" id="ARBA00023316"/>
    </source>
</evidence>
<dbReference type="GO" id="GO:0000287">
    <property type="term" value="F:magnesium ion binding"/>
    <property type="evidence" value="ECO:0007669"/>
    <property type="project" value="UniProtKB-UniRule"/>
</dbReference>
<dbReference type="PANTHER" id="PTHR43584">
    <property type="entry name" value="NUCLEOTIDYL TRANSFERASE"/>
    <property type="match status" value="1"/>
</dbReference>
<keyword evidence="9 18" id="KW-0460">Magnesium</keyword>
<keyword evidence="4 18" id="KW-0963">Cytoplasm</keyword>
<feature type="domain" description="MobA-like NTP transferase" evidence="19">
    <location>
        <begin position="6"/>
        <end position="132"/>
    </location>
</feature>
<dbReference type="InterPro" id="IPR005882">
    <property type="entry name" value="Bifunctional_GlmU"/>
</dbReference>
<feature type="binding site" evidence="18">
    <location>
        <position position="370"/>
    </location>
    <ligand>
        <name>UDP-N-acetyl-alpha-D-glucosamine</name>
        <dbReference type="ChEBI" id="CHEBI:57705"/>
    </ligand>
</feature>
<comment type="subcellular location">
    <subcellularLocation>
        <location evidence="1 18">Cytoplasm</location>
    </subcellularLocation>
</comment>
<evidence type="ECO:0000313" key="20">
    <source>
        <dbReference type="EMBL" id="MBU3827237.1"/>
    </source>
</evidence>
<evidence type="ECO:0000256" key="8">
    <source>
        <dbReference type="ARBA" id="ARBA00022737"/>
    </source>
</evidence>
<feature type="binding site" evidence="18">
    <location>
        <begin position="82"/>
        <end position="83"/>
    </location>
    <ligand>
        <name>UDP-N-acetyl-alpha-D-glucosamine</name>
        <dbReference type="ChEBI" id="CHEBI:57705"/>
    </ligand>
</feature>
<dbReference type="Gene3D" id="3.90.550.10">
    <property type="entry name" value="Spore Coat Polysaccharide Biosynthesis Protein SpsA, Chain A"/>
    <property type="match status" value="1"/>
</dbReference>
<feature type="binding site" evidence="18">
    <location>
        <position position="384"/>
    </location>
    <ligand>
        <name>acetyl-CoA</name>
        <dbReference type="ChEBI" id="CHEBI:57288"/>
    </ligand>
</feature>
<keyword evidence="13 18" id="KW-0012">Acyltransferase</keyword>
<evidence type="ECO:0000256" key="7">
    <source>
        <dbReference type="ARBA" id="ARBA00022723"/>
    </source>
</evidence>
<dbReference type="Proteomes" id="UP000824150">
    <property type="component" value="Unassembled WGS sequence"/>
</dbReference>
<dbReference type="GO" id="GO:0006048">
    <property type="term" value="P:UDP-N-acetylglucosamine biosynthetic process"/>
    <property type="evidence" value="ECO:0007669"/>
    <property type="project" value="InterPro"/>
</dbReference>
<comment type="caution">
    <text evidence="18">Lacks conserved residue(s) required for the propagation of feature annotation.</text>
</comment>
<feature type="binding site" evidence="18">
    <location>
        <begin position="390"/>
        <end position="391"/>
    </location>
    <ligand>
        <name>acetyl-CoA</name>
        <dbReference type="ChEBI" id="CHEBI:57288"/>
    </ligand>
</feature>
<dbReference type="GO" id="GO:0016020">
    <property type="term" value="C:membrane"/>
    <property type="evidence" value="ECO:0007669"/>
    <property type="project" value="GOC"/>
</dbReference>
<keyword evidence="10 18" id="KW-0133">Cell shape</keyword>
<dbReference type="GO" id="GO:0019134">
    <property type="term" value="F:glucosamine-1-phosphate N-acetyltransferase activity"/>
    <property type="evidence" value="ECO:0007669"/>
    <property type="project" value="UniProtKB-UniRule"/>
</dbReference>
<evidence type="ECO:0000256" key="1">
    <source>
        <dbReference type="ARBA" id="ARBA00004496"/>
    </source>
</evidence>
<gene>
    <name evidence="18 20" type="primary">glmU</name>
    <name evidence="20" type="ORF">IAA31_07085</name>
</gene>
<evidence type="ECO:0000256" key="15">
    <source>
        <dbReference type="ARBA" id="ARBA00048247"/>
    </source>
</evidence>
<feature type="binding site" evidence="18">
    <location>
        <position position="337"/>
    </location>
    <ligand>
        <name>UDP-N-acetyl-alpha-D-glucosamine</name>
        <dbReference type="ChEBI" id="CHEBI:57705"/>
    </ligand>
</feature>
<comment type="cofactor">
    <cofactor evidence="18">
        <name>Mg(2+)</name>
        <dbReference type="ChEBI" id="CHEBI:18420"/>
    </cofactor>
    <text evidence="18">Binds 1 Mg(2+) ion per subunit.</text>
</comment>
<comment type="catalytic activity">
    <reaction evidence="15 18">
        <text>alpha-D-glucosamine 1-phosphate + acetyl-CoA = N-acetyl-alpha-D-glucosamine 1-phosphate + CoA + H(+)</text>
        <dbReference type="Rhea" id="RHEA:13725"/>
        <dbReference type="ChEBI" id="CHEBI:15378"/>
        <dbReference type="ChEBI" id="CHEBI:57287"/>
        <dbReference type="ChEBI" id="CHEBI:57288"/>
        <dbReference type="ChEBI" id="CHEBI:57776"/>
        <dbReference type="ChEBI" id="CHEBI:58516"/>
        <dbReference type="EC" id="2.3.1.157"/>
    </reaction>
</comment>
<dbReference type="InterPro" id="IPR011004">
    <property type="entry name" value="Trimer_LpxA-like_sf"/>
</dbReference>
<keyword evidence="6 18" id="KW-0548">Nucleotidyltransferase</keyword>
<dbReference type="AlphaFoldDB" id="A0A9E2NSL1"/>
<dbReference type="InterPro" id="IPR029044">
    <property type="entry name" value="Nucleotide-diphossugar_trans"/>
</dbReference>
<comment type="subunit">
    <text evidence="18">Homotrimer.</text>
</comment>